<dbReference type="Proteomes" id="UP001185331">
    <property type="component" value="Unassembled WGS sequence"/>
</dbReference>
<dbReference type="AlphaFoldDB" id="A0AAE3XAZ9"/>
<organism evidence="1 2">
    <name type="scientific">Deinococcus soli</name>
    <name type="common">ex Cha et al. 2016</name>
    <dbReference type="NCBI Taxonomy" id="1309411"/>
    <lineage>
        <taxon>Bacteria</taxon>
        <taxon>Thermotogati</taxon>
        <taxon>Deinococcota</taxon>
        <taxon>Deinococci</taxon>
        <taxon>Deinococcales</taxon>
        <taxon>Deinococcaceae</taxon>
        <taxon>Deinococcus</taxon>
    </lineage>
</organism>
<dbReference type="RefSeq" id="WP_309854216.1">
    <property type="nucleotide sequence ID" value="NZ_JAVDQJ010000004.1"/>
</dbReference>
<protein>
    <submittedName>
        <fullName evidence="1">Uncharacterized protein</fullName>
    </submittedName>
</protein>
<accession>A0AAE3XAZ9</accession>
<gene>
    <name evidence="1" type="ORF">J2Y00_001705</name>
</gene>
<comment type="caution">
    <text evidence="1">The sequence shown here is derived from an EMBL/GenBank/DDBJ whole genome shotgun (WGS) entry which is preliminary data.</text>
</comment>
<dbReference type="SUPFAM" id="SSF52833">
    <property type="entry name" value="Thioredoxin-like"/>
    <property type="match status" value="1"/>
</dbReference>
<reference evidence="1" key="1">
    <citation type="submission" date="2023-07" db="EMBL/GenBank/DDBJ databases">
        <title>Sorghum-associated microbial communities from plants grown in Nebraska, USA.</title>
        <authorList>
            <person name="Schachtman D."/>
        </authorList>
    </citation>
    <scope>NUCLEOTIDE SEQUENCE</scope>
    <source>
        <strain evidence="1">BE330</strain>
    </source>
</reference>
<name>A0AAE3XAZ9_9DEIO</name>
<evidence type="ECO:0000313" key="2">
    <source>
        <dbReference type="Proteomes" id="UP001185331"/>
    </source>
</evidence>
<sequence>MIELSDELLGPFVAGGYSLVEVTFGDERPDDAARAAQAFARQYAGRVKVARVRALREPQVAARHRVTQGTQLLLFLDGEVIDRVVDGWLGALGDLHVRLGGQP</sequence>
<evidence type="ECO:0000313" key="1">
    <source>
        <dbReference type="EMBL" id="MDR6218142.1"/>
    </source>
</evidence>
<dbReference type="Gene3D" id="3.40.30.10">
    <property type="entry name" value="Glutaredoxin"/>
    <property type="match status" value="1"/>
</dbReference>
<dbReference type="EMBL" id="JAVDQK010000004">
    <property type="protein sequence ID" value="MDR6218142.1"/>
    <property type="molecule type" value="Genomic_DNA"/>
</dbReference>
<dbReference type="InterPro" id="IPR036249">
    <property type="entry name" value="Thioredoxin-like_sf"/>
</dbReference>
<proteinExistence type="predicted"/>